<dbReference type="Proteomes" id="UP000198211">
    <property type="component" value="Unassembled WGS sequence"/>
</dbReference>
<evidence type="ECO:0000313" key="1">
    <source>
        <dbReference type="EMBL" id="OWY90465.1"/>
    </source>
</evidence>
<dbReference type="OrthoDB" id="125433at2759"/>
<reference evidence="2" key="1">
    <citation type="submission" date="2017-03" db="EMBL/GenBank/DDBJ databases">
        <title>Phytopthora megakarya and P. palmivora, two closely related causual agents of cacao black pod achieved similar genome size and gene model numbers by different mechanisms.</title>
        <authorList>
            <person name="Ali S."/>
            <person name="Shao J."/>
            <person name="Larry D.J."/>
            <person name="Kronmiller B."/>
            <person name="Shen D."/>
            <person name="Strem M.D."/>
            <person name="Melnick R.L."/>
            <person name="Guiltinan M.J."/>
            <person name="Tyler B.M."/>
            <person name="Meinhardt L.W."/>
            <person name="Bailey B.A."/>
        </authorList>
    </citation>
    <scope>NUCLEOTIDE SEQUENCE [LARGE SCALE GENOMIC DNA]</scope>
    <source>
        <strain evidence="2">zdho120</strain>
    </source>
</reference>
<sequence>MSFIQHPSSDPATARTQVNCYPSNPPEVNDNLRCCYPSKHCQNLRVAKRNGELHRLCEYHRSKANVNQRRLEQRRRMRNNAVVSTANWLNEDKHLSFQSLSLANLSSTGISELELNVLDDFLSQADIELSPVNGGTTSFFQDFADDTFDKRMPI</sequence>
<proteinExistence type="predicted"/>
<gene>
    <name evidence="1" type="ORF">PHMEG_00041394</name>
</gene>
<organism evidence="1 2">
    <name type="scientific">Phytophthora megakarya</name>
    <dbReference type="NCBI Taxonomy" id="4795"/>
    <lineage>
        <taxon>Eukaryota</taxon>
        <taxon>Sar</taxon>
        <taxon>Stramenopiles</taxon>
        <taxon>Oomycota</taxon>
        <taxon>Peronosporomycetes</taxon>
        <taxon>Peronosporales</taxon>
        <taxon>Peronosporaceae</taxon>
        <taxon>Phytophthora</taxon>
    </lineage>
</organism>
<comment type="caution">
    <text evidence="1">The sequence shown here is derived from an EMBL/GenBank/DDBJ whole genome shotgun (WGS) entry which is preliminary data.</text>
</comment>
<accession>A0A225UBN8</accession>
<protein>
    <submittedName>
        <fullName evidence="1">Uncharacterized protein</fullName>
    </submittedName>
</protein>
<dbReference type="EMBL" id="NBNE01022864">
    <property type="protein sequence ID" value="OWY90465.1"/>
    <property type="molecule type" value="Genomic_DNA"/>
</dbReference>
<evidence type="ECO:0000313" key="2">
    <source>
        <dbReference type="Proteomes" id="UP000198211"/>
    </source>
</evidence>
<name>A0A225UBN8_9STRA</name>
<keyword evidence="2" id="KW-1185">Reference proteome</keyword>
<dbReference type="AlphaFoldDB" id="A0A225UBN8"/>